<feature type="compositionally biased region" description="Basic and acidic residues" evidence="1">
    <location>
        <begin position="48"/>
        <end position="69"/>
    </location>
</feature>
<feature type="compositionally biased region" description="Low complexity" evidence="1">
    <location>
        <begin position="664"/>
        <end position="679"/>
    </location>
</feature>
<comment type="caution">
    <text evidence="3">The sequence shown here is derived from an EMBL/GenBank/DDBJ whole genome shotgun (WGS) entry which is preliminary data.</text>
</comment>
<feature type="region of interest" description="Disordered" evidence="1">
    <location>
        <begin position="594"/>
        <end position="763"/>
    </location>
</feature>
<evidence type="ECO:0000313" key="3">
    <source>
        <dbReference type="EMBL" id="KAL0631549.1"/>
    </source>
</evidence>
<feature type="compositionally biased region" description="Pro residues" evidence="1">
    <location>
        <begin position="417"/>
        <end position="430"/>
    </location>
</feature>
<dbReference type="Pfam" id="PF23230">
    <property type="entry name" value="zf-C2H2_13"/>
    <property type="match status" value="1"/>
</dbReference>
<reference evidence="3 4" key="1">
    <citation type="submission" date="2024-02" db="EMBL/GenBank/DDBJ databases">
        <title>Discinaceae phylogenomics.</title>
        <authorList>
            <person name="Dirks A.C."/>
            <person name="James T.Y."/>
        </authorList>
    </citation>
    <scope>NUCLEOTIDE SEQUENCE [LARGE SCALE GENOMIC DNA]</scope>
    <source>
        <strain evidence="3 4">ACD0624</strain>
    </source>
</reference>
<gene>
    <name evidence="3" type="ORF">Q9L58_009573</name>
</gene>
<protein>
    <recommendedName>
        <fullName evidence="2">C2H2-type domain-containing protein</fullName>
    </recommendedName>
</protein>
<feature type="compositionally biased region" description="Polar residues" evidence="1">
    <location>
        <begin position="594"/>
        <end position="608"/>
    </location>
</feature>
<dbReference type="PANTHER" id="PTHR22938">
    <property type="entry name" value="ZINC FINGER PROTEIN 598"/>
    <property type="match status" value="1"/>
</dbReference>
<feature type="compositionally biased region" description="Gly residues" evidence="1">
    <location>
        <begin position="34"/>
        <end position="46"/>
    </location>
</feature>
<accession>A0ABR3G6J5</accession>
<feature type="compositionally biased region" description="Low complexity" evidence="1">
    <location>
        <begin position="614"/>
        <end position="626"/>
    </location>
</feature>
<dbReference type="InterPro" id="IPR013087">
    <property type="entry name" value="Znf_C2H2_type"/>
</dbReference>
<name>A0ABR3G6J5_9PEZI</name>
<feature type="region of interest" description="Disordered" evidence="1">
    <location>
        <begin position="396"/>
        <end position="454"/>
    </location>
</feature>
<dbReference type="Proteomes" id="UP001447188">
    <property type="component" value="Unassembled WGS sequence"/>
</dbReference>
<feature type="region of interest" description="Disordered" evidence="1">
    <location>
        <begin position="350"/>
        <end position="381"/>
    </location>
</feature>
<evidence type="ECO:0000256" key="1">
    <source>
        <dbReference type="SAM" id="MobiDB-lite"/>
    </source>
</evidence>
<dbReference type="EMBL" id="JBBBZM010000236">
    <property type="protein sequence ID" value="KAL0631549.1"/>
    <property type="molecule type" value="Genomic_DNA"/>
</dbReference>
<organism evidence="3 4">
    <name type="scientific">Discina gigas</name>
    <dbReference type="NCBI Taxonomy" id="1032678"/>
    <lineage>
        <taxon>Eukaryota</taxon>
        <taxon>Fungi</taxon>
        <taxon>Dikarya</taxon>
        <taxon>Ascomycota</taxon>
        <taxon>Pezizomycotina</taxon>
        <taxon>Pezizomycetes</taxon>
        <taxon>Pezizales</taxon>
        <taxon>Discinaceae</taxon>
        <taxon>Discina</taxon>
    </lineage>
</organism>
<feature type="compositionally biased region" description="Polar residues" evidence="1">
    <location>
        <begin position="396"/>
        <end position="409"/>
    </location>
</feature>
<dbReference type="PROSITE" id="PS00028">
    <property type="entry name" value="ZINC_FINGER_C2H2_1"/>
    <property type="match status" value="2"/>
</dbReference>
<dbReference type="InterPro" id="IPR056437">
    <property type="entry name" value="Znf-C2H2_ZNF598/HEL2"/>
</dbReference>
<dbReference type="InterPro" id="IPR044288">
    <property type="entry name" value="ZNF598/HEL2"/>
</dbReference>
<feature type="compositionally biased region" description="Low complexity" evidence="1">
    <location>
        <begin position="431"/>
        <end position="443"/>
    </location>
</feature>
<feature type="domain" description="C2H2-type" evidence="2">
    <location>
        <begin position="244"/>
        <end position="265"/>
    </location>
</feature>
<dbReference type="SMART" id="SM00355">
    <property type="entry name" value="ZnF_C2H2"/>
    <property type="match status" value="4"/>
</dbReference>
<feature type="compositionally biased region" description="Low complexity" evidence="1">
    <location>
        <begin position="1"/>
        <end position="23"/>
    </location>
</feature>
<feature type="region of interest" description="Disordered" evidence="1">
    <location>
        <begin position="470"/>
        <end position="496"/>
    </location>
</feature>
<keyword evidence="4" id="KW-1185">Reference proteome</keyword>
<proteinExistence type="predicted"/>
<dbReference type="PANTHER" id="PTHR22938:SF0">
    <property type="entry name" value="E3 UBIQUITIN-PROTEIN LIGASE ZNF598"/>
    <property type="match status" value="1"/>
</dbReference>
<evidence type="ECO:0000313" key="4">
    <source>
        <dbReference type="Proteomes" id="UP001447188"/>
    </source>
</evidence>
<feature type="region of interest" description="Disordered" evidence="1">
    <location>
        <begin position="1"/>
        <end position="115"/>
    </location>
</feature>
<feature type="compositionally biased region" description="Basic and acidic residues" evidence="1">
    <location>
        <begin position="365"/>
        <end position="377"/>
    </location>
</feature>
<dbReference type="InterPro" id="IPR057634">
    <property type="entry name" value="PAH_ZNF598/HEL2"/>
</dbReference>
<sequence>MASTTSNAAPPQAPQATGANATTRGDHRGRRGGRGGNRGGQAGPTGEGRSEVRRPRGERGGRRDGDRRSQQNRQQNGAANTAPVDGATSHAKTSVVGVPSSPETATAVKSDADDAAPTEAEWVVFSKHDNKRFAEFGETDIVNQIDALGIRFDDQTICNDTTVLLRYNCPEKSCDVALRGWPDLHHHVRAVHDRLLCDLCSRNKKVFTHEHTLFKTLDLRKHERTGDDQPGSENQSGFKGHPECGFCRNRFYSSDELYTHCRDKHERCHICDRRSPQATQQYYINYDALAVHFTKEHFMCADEECHEKKFVVFENEVDLKAHLLEVHPNGLSKNARRDVRRIDISAFASDDRHAQDRSNRRRRNDGRGQQEREELPIRTEQQMNRAELAYHRTLAVQSAQSTTSRNFGGQLTEPAFVPRPPPPRAPPPSAVRPVQSMTTAVQPPARPPARPAETPTVAVATAVAQVAFPPLAPARTRAETAGPSATRGGPPTTDDARKLKHGAVIERAFTLLRHNENKLGTFKNDISRYRRGQLTASDLVDQFWALFDAKASELGVLIRELAELFEDEHKRRELLKAWNDWKVINEDYPPFAGASSTPAAPGNNNSSHVLKVKSSTSHSARSTTARQGAWGAAASAPPPPSTMAPVRSANRKGPGAHAPTPWVAPSAAPAAGEGPAKKSGAGDEFPSLPMKTPPPPGWGPIRKKDLYSAYNGAPVPQAPVWGASGSGGEWSEEPSESEGPSGEQGGKKKGKGKQLLLHVGLQR</sequence>
<feature type="domain" description="C2H2-type" evidence="2">
    <location>
        <begin position="169"/>
        <end position="192"/>
    </location>
</feature>
<dbReference type="Pfam" id="PF23202">
    <property type="entry name" value="PAH_ZNF598"/>
    <property type="match status" value="1"/>
</dbReference>
<evidence type="ECO:0000259" key="2">
    <source>
        <dbReference type="PROSITE" id="PS00028"/>
    </source>
</evidence>